<gene>
    <name evidence="3" type="ORF">BFC17_14705</name>
</gene>
<evidence type="ECO:0000256" key="1">
    <source>
        <dbReference type="SAM" id="SignalP"/>
    </source>
</evidence>
<dbReference type="InterPro" id="IPR029045">
    <property type="entry name" value="ClpP/crotonase-like_dom_sf"/>
</dbReference>
<evidence type="ECO:0000313" key="4">
    <source>
        <dbReference type="Proteomes" id="UP000176037"/>
    </source>
</evidence>
<feature type="signal peptide" evidence="1">
    <location>
        <begin position="1"/>
        <end position="19"/>
    </location>
</feature>
<dbReference type="RefSeq" id="WP_070175740.1">
    <property type="nucleotide sequence ID" value="NZ_BMJR01000001.1"/>
</dbReference>
<dbReference type="PANTHER" id="PTHR11261:SF3">
    <property type="entry name" value="RETINOL-BINDING PROTEIN 3"/>
    <property type="match status" value="1"/>
</dbReference>
<protein>
    <recommendedName>
        <fullName evidence="2">Tail specific protease domain-containing protein</fullName>
    </recommendedName>
</protein>
<keyword evidence="4" id="KW-1185">Reference proteome</keyword>
<dbReference type="PANTHER" id="PTHR11261">
    <property type="entry name" value="INTERPHOTORECEPTOR RETINOID-BINDING PROTEIN"/>
    <property type="match status" value="1"/>
</dbReference>
<dbReference type="GO" id="GO:0006508">
    <property type="term" value="P:proteolysis"/>
    <property type="evidence" value="ECO:0007669"/>
    <property type="project" value="InterPro"/>
</dbReference>
<organism evidence="3 4">
    <name type="scientific">Alteromonas lipolytica</name>
    <dbReference type="NCBI Taxonomy" id="1856405"/>
    <lineage>
        <taxon>Bacteria</taxon>
        <taxon>Pseudomonadati</taxon>
        <taxon>Pseudomonadota</taxon>
        <taxon>Gammaproteobacteria</taxon>
        <taxon>Alteromonadales</taxon>
        <taxon>Alteromonadaceae</taxon>
        <taxon>Alteromonas/Salinimonas group</taxon>
        <taxon>Alteromonas</taxon>
    </lineage>
</organism>
<dbReference type="CDD" id="cd07563">
    <property type="entry name" value="Peptidase_S41_IRBP"/>
    <property type="match status" value="1"/>
</dbReference>
<feature type="chain" id="PRO_5009214367" description="Tail specific protease domain-containing protein" evidence="1">
    <location>
        <begin position="20"/>
        <end position="499"/>
    </location>
</feature>
<comment type="caution">
    <text evidence="3">The sequence shown here is derived from an EMBL/GenBank/DDBJ whole genome shotgun (WGS) entry which is preliminary data.</text>
</comment>
<proteinExistence type="predicted"/>
<accession>A0A1E8FFU8</accession>
<dbReference type="Proteomes" id="UP000176037">
    <property type="component" value="Unassembled WGS sequence"/>
</dbReference>
<feature type="domain" description="Tail specific protease" evidence="2">
    <location>
        <begin position="275"/>
        <end position="476"/>
    </location>
</feature>
<dbReference type="InterPro" id="IPR005151">
    <property type="entry name" value="Tail-specific_protease"/>
</dbReference>
<reference evidence="3 4" key="1">
    <citation type="submission" date="2016-09" db="EMBL/GenBank/DDBJ databases">
        <title>Alteromonas lipolytica, a new species isolated from sea water.</title>
        <authorList>
            <person name="Wu Y.-H."/>
            <person name="Cheng H."/>
            <person name="Xu X.-W."/>
        </authorList>
    </citation>
    <scope>NUCLEOTIDE SEQUENCE [LARGE SCALE GENOMIC DNA]</scope>
    <source>
        <strain evidence="3 4">JW12</strain>
    </source>
</reference>
<dbReference type="GO" id="GO:0008236">
    <property type="term" value="F:serine-type peptidase activity"/>
    <property type="evidence" value="ECO:0007669"/>
    <property type="project" value="InterPro"/>
</dbReference>
<dbReference type="STRING" id="1856405.BFC17_14705"/>
<sequence>MSTKLKFAAVMVSAALLSACGGSSHNDQIDVQPPPPPAAAIDEAYQGNWISEAYGQVLVISESSVEYYRYTSDYCLLQDDFTDVTTADLIRSVDFIDSTEKLTWYVGTGTREFHAPARELEKVAEVPASCVDNKLTADSALTNPEMFALYSQIMDEYYVDFSRQNVDWSALMYQLEGDITSQTDTLYEAIYQSLLPLADSHNSWQANDGTLITVNTKPTHATNLIEEYALANGLSFPLEESELNNTIVANIESYIETAIEQEINAVLSYATSNVNQDDSEELAWFAINNIGYLRIDAMTGFSSADEEADDLAQVTSALNNVNEVLDEVLTDFAFTDGMIIDIRYNGGGNDYISLAIASRFTESEFLAYKKYAREGAGVTATRESYVEPSEFVNYTGKPVVVLVSNETASAAETFSLTMHQLDHVTFVGEPTHGIFSDIMTWVLPGEHQLGLSNEVYLSPDDVWYEGVGVPVDIEVPFFPLEDRIAGKDSGLEAALNALQ</sequence>
<dbReference type="OrthoDB" id="9758793at2"/>
<dbReference type="EMBL" id="MJIC01000010">
    <property type="protein sequence ID" value="OFI34822.1"/>
    <property type="molecule type" value="Genomic_DNA"/>
</dbReference>
<dbReference type="SUPFAM" id="SSF52096">
    <property type="entry name" value="ClpP/crotonase"/>
    <property type="match status" value="1"/>
</dbReference>
<evidence type="ECO:0000313" key="3">
    <source>
        <dbReference type="EMBL" id="OFI34822.1"/>
    </source>
</evidence>
<dbReference type="Gene3D" id="3.30.750.44">
    <property type="match status" value="1"/>
</dbReference>
<dbReference type="Gene3D" id="3.90.226.10">
    <property type="entry name" value="2-enoyl-CoA Hydratase, Chain A, domain 1"/>
    <property type="match status" value="1"/>
</dbReference>
<name>A0A1E8FFU8_9ALTE</name>
<dbReference type="PROSITE" id="PS51257">
    <property type="entry name" value="PROKAR_LIPOPROTEIN"/>
    <property type="match status" value="1"/>
</dbReference>
<dbReference type="Pfam" id="PF03572">
    <property type="entry name" value="Peptidase_S41"/>
    <property type="match status" value="1"/>
</dbReference>
<keyword evidence="1" id="KW-0732">Signal</keyword>
<dbReference type="SMART" id="SM00245">
    <property type="entry name" value="TSPc"/>
    <property type="match status" value="1"/>
</dbReference>
<evidence type="ECO:0000259" key="2">
    <source>
        <dbReference type="SMART" id="SM00245"/>
    </source>
</evidence>
<dbReference type="AlphaFoldDB" id="A0A1E8FFU8"/>